<feature type="non-terminal residue" evidence="2">
    <location>
        <position position="226"/>
    </location>
</feature>
<sequence>MRALPLVSCWSLLPRTTAALKPLAQRQFPETTSTCSANCQLNGPYVKIYAWATPSHGFVSTIAAVYLTSTIVTVINTVANTTSTSTEYPPEYNSVPTNADGTQVQTISYTRHGEMLVTTVPFPTIFVAWPDWYVWSGSIPVTGSDNSTTCVTNKDDTTTFLTEFPQPTAGRAREQMEASIGFWPITSDPGGLLFRPVSDTYFSWEFSALSTLFPGQPAVTSCTLID</sequence>
<gene>
    <name evidence="2" type="ORF">C8A05DRAFT_39210</name>
</gene>
<keyword evidence="1" id="KW-0732">Signal</keyword>
<evidence type="ECO:0000313" key="3">
    <source>
        <dbReference type="Proteomes" id="UP001303889"/>
    </source>
</evidence>
<organism evidence="2 3">
    <name type="scientific">Staphylotrichum tortipilum</name>
    <dbReference type="NCBI Taxonomy" id="2831512"/>
    <lineage>
        <taxon>Eukaryota</taxon>
        <taxon>Fungi</taxon>
        <taxon>Dikarya</taxon>
        <taxon>Ascomycota</taxon>
        <taxon>Pezizomycotina</taxon>
        <taxon>Sordariomycetes</taxon>
        <taxon>Sordariomycetidae</taxon>
        <taxon>Sordariales</taxon>
        <taxon>Chaetomiaceae</taxon>
        <taxon>Staphylotrichum</taxon>
    </lineage>
</organism>
<name>A0AAN6RP33_9PEZI</name>
<dbReference type="Proteomes" id="UP001303889">
    <property type="component" value="Unassembled WGS sequence"/>
</dbReference>
<proteinExistence type="predicted"/>
<dbReference type="EMBL" id="MU856224">
    <property type="protein sequence ID" value="KAK3897243.1"/>
    <property type="molecule type" value="Genomic_DNA"/>
</dbReference>
<evidence type="ECO:0000313" key="2">
    <source>
        <dbReference type="EMBL" id="KAK3897243.1"/>
    </source>
</evidence>
<reference evidence="2" key="2">
    <citation type="submission" date="2023-05" db="EMBL/GenBank/DDBJ databases">
        <authorList>
            <consortium name="Lawrence Berkeley National Laboratory"/>
            <person name="Steindorff A."/>
            <person name="Hensen N."/>
            <person name="Bonometti L."/>
            <person name="Westerberg I."/>
            <person name="Brannstrom I.O."/>
            <person name="Guillou S."/>
            <person name="Cros-Aarteil S."/>
            <person name="Calhoun S."/>
            <person name="Haridas S."/>
            <person name="Kuo A."/>
            <person name="Mondo S."/>
            <person name="Pangilinan J."/>
            <person name="Riley R."/>
            <person name="Labutti K."/>
            <person name="Andreopoulos B."/>
            <person name="Lipzen A."/>
            <person name="Chen C."/>
            <person name="Yanf M."/>
            <person name="Daum C."/>
            <person name="Ng V."/>
            <person name="Clum A."/>
            <person name="Ohm R."/>
            <person name="Martin F."/>
            <person name="Silar P."/>
            <person name="Natvig D."/>
            <person name="Lalanne C."/>
            <person name="Gautier V."/>
            <person name="Ament-Velasquez S.L."/>
            <person name="Kruys A."/>
            <person name="Hutchinson M.I."/>
            <person name="Powell A.J."/>
            <person name="Barry K."/>
            <person name="Miller A.N."/>
            <person name="Grigoriev I.V."/>
            <person name="Debuchy R."/>
            <person name="Gladieux P."/>
            <person name="Thoren M.H."/>
            <person name="Johannesson H."/>
        </authorList>
    </citation>
    <scope>NUCLEOTIDE SEQUENCE</scope>
    <source>
        <strain evidence="2">CBS 103.79</strain>
    </source>
</reference>
<comment type="caution">
    <text evidence="2">The sequence shown here is derived from an EMBL/GenBank/DDBJ whole genome shotgun (WGS) entry which is preliminary data.</text>
</comment>
<accession>A0AAN6RP33</accession>
<feature type="signal peptide" evidence="1">
    <location>
        <begin position="1"/>
        <end position="19"/>
    </location>
</feature>
<dbReference type="AlphaFoldDB" id="A0AAN6RP33"/>
<keyword evidence="3" id="KW-1185">Reference proteome</keyword>
<reference evidence="2" key="1">
    <citation type="journal article" date="2023" name="Mol. Phylogenet. Evol.">
        <title>Genome-scale phylogeny and comparative genomics of the fungal order Sordariales.</title>
        <authorList>
            <person name="Hensen N."/>
            <person name="Bonometti L."/>
            <person name="Westerberg I."/>
            <person name="Brannstrom I.O."/>
            <person name="Guillou S."/>
            <person name="Cros-Aarteil S."/>
            <person name="Calhoun S."/>
            <person name="Haridas S."/>
            <person name="Kuo A."/>
            <person name="Mondo S."/>
            <person name="Pangilinan J."/>
            <person name="Riley R."/>
            <person name="LaButti K."/>
            <person name="Andreopoulos B."/>
            <person name="Lipzen A."/>
            <person name="Chen C."/>
            <person name="Yan M."/>
            <person name="Daum C."/>
            <person name="Ng V."/>
            <person name="Clum A."/>
            <person name="Steindorff A."/>
            <person name="Ohm R.A."/>
            <person name="Martin F."/>
            <person name="Silar P."/>
            <person name="Natvig D.O."/>
            <person name="Lalanne C."/>
            <person name="Gautier V."/>
            <person name="Ament-Velasquez S.L."/>
            <person name="Kruys A."/>
            <person name="Hutchinson M.I."/>
            <person name="Powell A.J."/>
            <person name="Barry K."/>
            <person name="Miller A.N."/>
            <person name="Grigoriev I.V."/>
            <person name="Debuchy R."/>
            <person name="Gladieux P."/>
            <person name="Hiltunen Thoren M."/>
            <person name="Johannesson H."/>
        </authorList>
    </citation>
    <scope>NUCLEOTIDE SEQUENCE</scope>
    <source>
        <strain evidence="2">CBS 103.79</strain>
    </source>
</reference>
<evidence type="ECO:0000256" key="1">
    <source>
        <dbReference type="SAM" id="SignalP"/>
    </source>
</evidence>
<feature type="chain" id="PRO_5043004920" evidence="1">
    <location>
        <begin position="20"/>
        <end position="226"/>
    </location>
</feature>
<protein>
    <submittedName>
        <fullName evidence="2">Uncharacterized protein</fullName>
    </submittedName>
</protein>